<reference evidence="4 5" key="1">
    <citation type="submission" date="2018-11" db="EMBL/GenBank/DDBJ databases">
        <title>The draft genome sequence of Amphritea opalescens ANRC-JH13T.</title>
        <authorList>
            <person name="Fang Z."/>
            <person name="Zhang Y."/>
            <person name="Han X."/>
        </authorList>
    </citation>
    <scope>NUCLEOTIDE SEQUENCE [LARGE SCALE GENOMIC DNA]</scope>
    <source>
        <strain evidence="4 5">ANRC-JH13</strain>
    </source>
</reference>
<dbReference type="PANTHER" id="PTHR40547:SF1">
    <property type="entry name" value="SLL0298 PROTEIN"/>
    <property type="match status" value="1"/>
</dbReference>
<dbReference type="RefSeq" id="WP_126158643.1">
    <property type="nucleotide sequence ID" value="NZ_RQXW01000008.1"/>
</dbReference>
<dbReference type="PANTHER" id="PTHR40547">
    <property type="entry name" value="SLL0298 PROTEIN"/>
    <property type="match status" value="1"/>
</dbReference>
<feature type="transmembrane region" description="Helical" evidence="2">
    <location>
        <begin position="45"/>
        <end position="73"/>
    </location>
</feature>
<dbReference type="Pfam" id="PF09835">
    <property type="entry name" value="DUF2062"/>
    <property type="match status" value="1"/>
</dbReference>
<sequence>MPRKLIKKFMPDERKLKSNRYLSWLGSHIHDPNLWHLTRKSVSRAFFVGLFCAFIPLPSQMLIAAVAALFVRSNLPISVSLVWLTNPLTIPPMFYFAYWIGTLIIGVDVVAIDFEVSLQWIKAELDHIWLPLVVGSLVCGLVSGSLGYLLMQRFWVWHVNKSWRNRQGRKFTLRKQKAAKTSSDNPDSPEVNQAEDPQQKSPDSGTETDHSDSKKPE</sequence>
<organism evidence="4 5">
    <name type="scientific">Amphritea opalescens</name>
    <dbReference type="NCBI Taxonomy" id="2490544"/>
    <lineage>
        <taxon>Bacteria</taxon>
        <taxon>Pseudomonadati</taxon>
        <taxon>Pseudomonadota</taxon>
        <taxon>Gammaproteobacteria</taxon>
        <taxon>Oceanospirillales</taxon>
        <taxon>Oceanospirillaceae</taxon>
        <taxon>Amphritea</taxon>
    </lineage>
</organism>
<keyword evidence="2" id="KW-1133">Transmembrane helix</keyword>
<dbReference type="Proteomes" id="UP000283087">
    <property type="component" value="Unassembled WGS sequence"/>
</dbReference>
<name>A0A430KQH3_9GAMM</name>
<dbReference type="EMBL" id="RQXW01000008">
    <property type="protein sequence ID" value="RTE65720.1"/>
    <property type="molecule type" value="Genomic_DNA"/>
</dbReference>
<feature type="transmembrane region" description="Helical" evidence="2">
    <location>
        <begin position="93"/>
        <end position="116"/>
    </location>
</feature>
<gene>
    <name evidence="4" type="ORF">EH243_10640</name>
</gene>
<dbReference type="InterPro" id="IPR018639">
    <property type="entry name" value="DUF2062"/>
</dbReference>
<accession>A0A430KQH3</accession>
<dbReference type="AlphaFoldDB" id="A0A430KQH3"/>
<evidence type="ECO:0000313" key="4">
    <source>
        <dbReference type="EMBL" id="RTE65720.1"/>
    </source>
</evidence>
<evidence type="ECO:0000259" key="3">
    <source>
        <dbReference type="Pfam" id="PF09835"/>
    </source>
</evidence>
<keyword evidence="5" id="KW-1185">Reference proteome</keyword>
<feature type="domain" description="DUF2062" evidence="3">
    <location>
        <begin position="23"/>
        <end position="164"/>
    </location>
</feature>
<feature type="compositionally biased region" description="Basic and acidic residues" evidence="1">
    <location>
        <begin position="207"/>
        <end position="217"/>
    </location>
</feature>
<protein>
    <submittedName>
        <fullName evidence="4">DUF2062 domain-containing protein</fullName>
    </submittedName>
</protein>
<evidence type="ECO:0000256" key="1">
    <source>
        <dbReference type="SAM" id="MobiDB-lite"/>
    </source>
</evidence>
<dbReference type="OrthoDB" id="9786029at2"/>
<feature type="transmembrane region" description="Helical" evidence="2">
    <location>
        <begin position="128"/>
        <end position="151"/>
    </location>
</feature>
<evidence type="ECO:0000313" key="5">
    <source>
        <dbReference type="Proteomes" id="UP000283087"/>
    </source>
</evidence>
<evidence type="ECO:0000256" key="2">
    <source>
        <dbReference type="SAM" id="Phobius"/>
    </source>
</evidence>
<comment type="caution">
    <text evidence="4">The sequence shown here is derived from an EMBL/GenBank/DDBJ whole genome shotgun (WGS) entry which is preliminary data.</text>
</comment>
<proteinExistence type="predicted"/>
<feature type="region of interest" description="Disordered" evidence="1">
    <location>
        <begin position="171"/>
        <end position="217"/>
    </location>
</feature>
<keyword evidence="2" id="KW-0812">Transmembrane</keyword>
<feature type="compositionally biased region" description="Polar residues" evidence="1">
    <location>
        <begin position="195"/>
        <end position="205"/>
    </location>
</feature>
<keyword evidence="2" id="KW-0472">Membrane</keyword>